<feature type="region of interest" description="Disordered" evidence="1">
    <location>
        <begin position="103"/>
        <end position="128"/>
    </location>
</feature>
<dbReference type="Proteomes" id="UP000242869">
    <property type="component" value="Unassembled WGS sequence"/>
</dbReference>
<evidence type="ECO:0000313" key="2">
    <source>
        <dbReference type="EMBL" id="SFN49109.1"/>
    </source>
</evidence>
<reference evidence="3" key="1">
    <citation type="submission" date="2016-10" db="EMBL/GenBank/DDBJ databases">
        <authorList>
            <person name="Varghese N."/>
            <person name="Submissions S."/>
        </authorList>
    </citation>
    <scope>NUCLEOTIDE SEQUENCE [LARGE SCALE GENOMIC DNA]</scope>
    <source>
        <strain evidence="3">DSM 6150</strain>
    </source>
</reference>
<feature type="compositionally biased region" description="Polar residues" evidence="1">
    <location>
        <begin position="117"/>
        <end position="128"/>
    </location>
</feature>
<organism evidence="2 3">
    <name type="scientific">Formivibrio citricus</name>
    <dbReference type="NCBI Taxonomy" id="83765"/>
    <lineage>
        <taxon>Bacteria</taxon>
        <taxon>Pseudomonadati</taxon>
        <taxon>Pseudomonadota</taxon>
        <taxon>Betaproteobacteria</taxon>
        <taxon>Neisseriales</taxon>
        <taxon>Chitinibacteraceae</taxon>
        <taxon>Formivibrio</taxon>
    </lineage>
</organism>
<dbReference type="AlphaFoldDB" id="A0A1I4ZGK5"/>
<sequence>MLKNAQTGPLVLARHIISKMAPDMHSKYLKISIVLSLFIHLCFFYLERKELNNEIKQDKNIEVYLVKRATNDEVNIYVNENNNISEVDNLNKNIIIKNNKHNGKSVTKSSEEGPTEVVSSRNNEDNNYYRSNEVDEIPQIIGNPDIDLIDGNLFTRDEILIFDIYINKQGRIEKIEIIKSNISEINIQKILNSFYKVKFTPGFKNGDFVNYIKRIEIKTEYIK</sequence>
<keyword evidence="3" id="KW-1185">Reference proteome</keyword>
<evidence type="ECO:0000256" key="1">
    <source>
        <dbReference type="SAM" id="MobiDB-lite"/>
    </source>
</evidence>
<dbReference type="RefSeq" id="WP_143086007.1">
    <property type="nucleotide sequence ID" value="NZ_FOVE01000010.1"/>
</dbReference>
<evidence type="ECO:0000313" key="3">
    <source>
        <dbReference type="Proteomes" id="UP000242869"/>
    </source>
</evidence>
<proteinExistence type="predicted"/>
<accession>A0A1I4ZGK5</accession>
<name>A0A1I4ZGK5_9NEIS</name>
<protein>
    <submittedName>
        <fullName evidence="2">Uncharacterized protein</fullName>
    </submittedName>
</protein>
<gene>
    <name evidence="2" type="ORF">SAMN05660284_01620</name>
</gene>
<dbReference type="EMBL" id="FOVE01000010">
    <property type="protein sequence ID" value="SFN49109.1"/>
    <property type="molecule type" value="Genomic_DNA"/>
</dbReference>